<feature type="non-terminal residue" evidence="3">
    <location>
        <position position="898"/>
    </location>
</feature>
<comment type="caution">
    <text evidence="3">The sequence shown here is derived from an EMBL/GenBank/DDBJ whole genome shotgun (WGS) entry which is preliminary data.</text>
</comment>
<protein>
    <recommendedName>
        <fullName evidence="2">Protein kinase domain-containing protein</fullName>
    </recommendedName>
</protein>
<feature type="region of interest" description="Disordered" evidence="1">
    <location>
        <begin position="862"/>
        <end position="885"/>
    </location>
</feature>
<dbReference type="SUPFAM" id="SSF56112">
    <property type="entry name" value="Protein kinase-like (PK-like)"/>
    <property type="match status" value="1"/>
</dbReference>
<dbReference type="PROSITE" id="PS50011">
    <property type="entry name" value="PROTEIN_KINASE_DOM"/>
    <property type="match status" value="1"/>
</dbReference>
<dbReference type="Proteomes" id="UP001189429">
    <property type="component" value="Unassembled WGS sequence"/>
</dbReference>
<accession>A0ABN9UVL1</accession>
<feature type="domain" description="Protein kinase" evidence="2">
    <location>
        <begin position="1"/>
        <end position="261"/>
    </location>
</feature>
<evidence type="ECO:0000313" key="4">
    <source>
        <dbReference type="Proteomes" id="UP001189429"/>
    </source>
</evidence>
<dbReference type="EMBL" id="CAUYUJ010016338">
    <property type="protein sequence ID" value="CAK0864165.1"/>
    <property type="molecule type" value="Genomic_DNA"/>
</dbReference>
<dbReference type="Gene3D" id="1.10.510.10">
    <property type="entry name" value="Transferase(Phosphotransferase) domain 1"/>
    <property type="match status" value="1"/>
</dbReference>
<gene>
    <name evidence="3" type="ORF">PCOR1329_LOCUS52119</name>
</gene>
<dbReference type="InterPro" id="IPR000719">
    <property type="entry name" value="Prot_kinase_dom"/>
</dbReference>
<name>A0ABN9UVL1_9DINO</name>
<sequence length="898" mass="99743">MLDAVAYLHKHHIGHRDVSLENAVLTKAGVLQIIDFGVSVRSHSFSGVPFRYFRRVGKECYRAPECYVPDVEEVVNVLCPAKALPGDVGMVRLPGDLMVEVRLPDTVDGLVVEHPLATWRMCADDLSIRQRGAQQWVADVFPLAIDDSFASFAELGLEFSVGAKGKGAAKSGKRFAKMRRRTARGNMNVLIGNAQGQRRAAAIMYINDLDYVDRVEVLNPCRYERGAVQQVLRRLLGDRLRRVPDDGERQLEAGIGYHNIGSLGELLDLFVQAGRHLAISEERVSGRRRDLSERDDLQEQLQRAWKQQQIAAGMQPQWGRVKGPAGAVVMSMRRAGWTWPKWHVFLMRNGEQLNRMETCPNDVGMLLQQDLEAQLWAQWTAEPGHESLAPAPFLQPARAVLGVRNFPKHAVNAAREVLISGSWTMGKLCKRNIAPTGICLACGEGAGTPRRRYFVCPELRAVRNKGQADWQRAVEQQVHSLLWARGLVRDPSVDWQFRTVTEEQYHFVVNEGPEAHLTGDIVCDGSKMGGSKWAQAGWAAMAINGEGAPTIQLWGPLPCQCSVQTTVKRAEMWAFLKVLEVVMPPCRIYTDHQGIVDGLARGANWCLSWKRPRADLWRRIWHMVADIGLGRGCVGHVEARRSKAAINRLEEGQQAIARGNAAVDLLAKCGAEDDCGCGRQEVLDRLGEKAKWAIQSVGWWHQQLNGESEVQLMKQSLVSQLYWNQYSEGGVVDYGEAEKEALLTAPCALGEARRRRGGAAAIFDRLPCCAEGAKLQERLQLVEQRVDRAGAELTRAARAGEFEVRQLRAEVLHLQRRLAAEGLGGGPARAGGQGSQRAGGGAEFRDLVAQVAAQRAEIDEARRRAAQASQRGAGLRARLEERRRSHAQEVEELTRVFK</sequence>
<evidence type="ECO:0000256" key="1">
    <source>
        <dbReference type="SAM" id="MobiDB-lite"/>
    </source>
</evidence>
<keyword evidence="4" id="KW-1185">Reference proteome</keyword>
<reference evidence="3" key="1">
    <citation type="submission" date="2023-10" db="EMBL/GenBank/DDBJ databases">
        <authorList>
            <person name="Chen Y."/>
            <person name="Shah S."/>
            <person name="Dougan E. K."/>
            <person name="Thang M."/>
            <person name="Chan C."/>
        </authorList>
    </citation>
    <scope>NUCLEOTIDE SEQUENCE [LARGE SCALE GENOMIC DNA]</scope>
</reference>
<dbReference type="InterPro" id="IPR012337">
    <property type="entry name" value="RNaseH-like_sf"/>
</dbReference>
<dbReference type="SUPFAM" id="SSF53098">
    <property type="entry name" value="Ribonuclease H-like"/>
    <property type="match status" value="1"/>
</dbReference>
<evidence type="ECO:0000259" key="2">
    <source>
        <dbReference type="PROSITE" id="PS50011"/>
    </source>
</evidence>
<evidence type="ECO:0000313" key="3">
    <source>
        <dbReference type="EMBL" id="CAK0864165.1"/>
    </source>
</evidence>
<feature type="compositionally biased region" description="Low complexity" evidence="1">
    <location>
        <begin position="866"/>
        <end position="876"/>
    </location>
</feature>
<dbReference type="Pfam" id="PF00069">
    <property type="entry name" value="Pkinase"/>
    <property type="match status" value="1"/>
</dbReference>
<organism evidence="3 4">
    <name type="scientific">Prorocentrum cordatum</name>
    <dbReference type="NCBI Taxonomy" id="2364126"/>
    <lineage>
        <taxon>Eukaryota</taxon>
        <taxon>Sar</taxon>
        <taxon>Alveolata</taxon>
        <taxon>Dinophyceae</taxon>
        <taxon>Prorocentrales</taxon>
        <taxon>Prorocentraceae</taxon>
        <taxon>Prorocentrum</taxon>
    </lineage>
</organism>
<proteinExistence type="predicted"/>
<dbReference type="InterPro" id="IPR036397">
    <property type="entry name" value="RNaseH_sf"/>
</dbReference>
<dbReference type="Gene3D" id="3.30.420.10">
    <property type="entry name" value="Ribonuclease H-like superfamily/Ribonuclease H"/>
    <property type="match status" value="1"/>
</dbReference>
<dbReference type="InterPro" id="IPR011009">
    <property type="entry name" value="Kinase-like_dom_sf"/>
</dbReference>